<evidence type="ECO:0000256" key="1">
    <source>
        <dbReference type="SAM" id="MobiDB-lite"/>
    </source>
</evidence>
<dbReference type="Pfam" id="PF04578">
    <property type="entry name" value="DUF594"/>
    <property type="match status" value="2"/>
</dbReference>
<reference evidence="4 5" key="1">
    <citation type="submission" date="2018-04" db="EMBL/GenBank/DDBJ databases">
        <authorList>
            <person name="Vogel A."/>
        </authorList>
    </citation>
    <scope>NUCLEOTIDE SEQUENCE [LARGE SCALE GENOMIC DNA]</scope>
</reference>
<dbReference type="InterPro" id="IPR025315">
    <property type="entry name" value="DUF4220"/>
</dbReference>
<feature type="region of interest" description="Disordered" evidence="1">
    <location>
        <begin position="517"/>
        <end position="537"/>
    </location>
</feature>
<keyword evidence="2" id="KW-1133">Transmembrane helix</keyword>
<feature type="transmembrane region" description="Helical" evidence="2">
    <location>
        <begin position="275"/>
        <end position="302"/>
    </location>
</feature>
<feature type="compositionally biased region" description="Low complexity" evidence="1">
    <location>
        <begin position="520"/>
        <end position="532"/>
    </location>
</feature>
<feature type="domain" description="DUF4220" evidence="3">
    <location>
        <begin position="52"/>
        <end position="407"/>
    </location>
</feature>
<keyword evidence="5" id="KW-1185">Reference proteome</keyword>
<dbReference type="OrthoDB" id="1689146at2759"/>
<dbReference type="Pfam" id="PF13968">
    <property type="entry name" value="DUF4220"/>
    <property type="match status" value="1"/>
</dbReference>
<keyword evidence="2" id="KW-0472">Membrane</keyword>
<evidence type="ECO:0000313" key="4">
    <source>
        <dbReference type="EMBL" id="VFQ73614.1"/>
    </source>
</evidence>
<dbReference type="PANTHER" id="PTHR31325">
    <property type="entry name" value="OS01G0798800 PROTEIN-RELATED"/>
    <property type="match status" value="1"/>
</dbReference>
<dbReference type="InterPro" id="IPR007658">
    <property type="entry name" value="DUF594"/>
</dbReference>
<keyword evidence="2" id="KW-0812">Transmembrane</keyword>
<evidence type="ECO:0000259" key="3">
    <source>
        <dbReference type="Pfam" id="PF13968"/>
    </source>
</evidence>
<dbReference type="EMBL" id="OOIL02001236">
    <property type="protein sequence ID" value="VFQ73614.1"/>
    <property type="molecule type" value="Genomic_DNA"/>
</dbReference>
<organism evidence="4 5">
    <name type="scientific">Cuscuta campestris</name>
    <dbReference type="NCBI Taxonomy" id="132261"/>
    <lineage>
        <taxon>Eukaryota</taxon>
        <taxon>Viridiplantae</taxon>
        <taxon>Streptophyta</taxon>
        <taxon>Embryophyta</taxon>
        <taxon>Tracheophyta</taxon>
        <taxon>Spermatophyta</taxon>
        <taxon>Magnoliopsida</taxon>
        <taxon>eudicotyledons</taxon>
        <taxon>Gunneridae</taxon>
        <taxon>Pentapetalae</taxon>
        <taxon>asterids</taxon>
        <taxon>lamiids</taxon>
        <taxon>Solanales</taxon>
        <taxon>Convolvulaceae</taxon>
        <taxon>Cuscuteae</taxon>
        <taxon>Cuscuta</taxon>
        <taxon>Cuscuta subgen. Grammica</taxon>
        <taxon>Cuscuta sect. Cleistogrammica</taxon>
    </lineage>
</organism>
<proteinExistence type="predicted"/>
<evidence type="ECO:0000313" key="5">
    <source>
        <dbReference type="Proteomes" id="UP000595140"/>
    </source>
</evidence>
<dbReference type="Proteomes" id="UP000595140">
    <property type="component" value="Unassembled WGS sequence"/>
</dbReference>
<feature type="transmembrane region" description="Helical" evidence="2">
    <location>
        <begin position="322"/>
        <end position="344"/>
    </location>
</feature>
<sequence>MVNPISAGVLEIWDDWKIKGSVLGSLGIQISLVLLSPLRKKTSLRAVIAMVWSCYLLADGAAVFGLGQIFNIKQETGSECNSGPPSSSSAASKNNEFGDLAVLWCTFLLVHLGGPDTITAFSLPDTQLWLRQFIQMLVQAVSTFHLILLTLPCNKVIGPTLLMLIVGIVKYSERCVSLYLASVREVGKWQSTSADFEKLMASDDLTTVLPPVETTAPPATATPTPHEDVQRIVSEAYDFRGARRAGTFFARPEDGLRITEVVMNMIYEKVFSKALVLHCVWGYTLRFLTLFFTAAALFLFWFQGRDHYYDYYATKHVHSDIGVTYVLFWGAIVLELYSILMLFFSDWTLGKFDKSPKSMGKCLILPALRRLAGFKMIKWDGGDGDGYACGNVFFRRWSRRVSRYSLTRAYHLCCDDEDGKYGTMTPKSFCSSSVYVNVVRKLVAGAVALRPFAAIVYNFCQFEYDELMYVSHEPLTLHFWQFIFGHLRWKISQPKPHNFTLLSGGCLALKPTAKTPRAATSSSSTSSSYNSSGEDNDNDDPYISLVVGIDEQYTTLVMEDMNFGRSLLIWNMATDMIYAADGDEKEPFNNAKRFSKMLSDYMLYLLVLRKVWPQMGTFQGRFWELCVRLEKLGKEHGGGRGGGGGGGEGNKLSLVRAIDDPKNDTDIKDLEAAKLFDCAAKLARILLEAADRLGGGGREEMWRVVGSVWAEKLLLGAMKCDVNTHLELMCRGGELLTLKTGHILVRATVADGVALFALGQCIWFRQLISMFVQAAATFYLILQTLPCNKVIAATMLLVVYSGDWEIPACVRDSNIDEQKIVMLAYNLKKEANPLYFEHGTDSLRILEQRFAFSGSEIIITVAAAAAALMEAKAKRFDNWEHMWRVLNAVWAEKLLLGAIKCSANTHIELLSRGGELVTLVWLFSARAQKFFP</sequence>
<gene>
    <name evidence="4" type="ORF">CCAM_LOCUS15390</name>
</gene>
<dbReference type="AlphaFoldDB" id="A0A484LBF7"/>
<accession>A0A484LBF7</accession>
<evidence type="ECO:0000256" key="2">
    <source>
        <dbReference type="SAM" id="Phobius"/>
    </source>
</evidence>
<protein>
    <recommendedName>
        <fullName evidence="3">DUF4220 domain-containing protein</fullName>
    </recommendedName>
</protein>
<name>A0A484LBF7_9ASTE</name>